<dbReference type="EMBL" id="BAAAQW010000003">
    <property type="protein sequence ID" value="GAA2199036.1"/>
    <property type="molecule type" value="Genomic_DNA"/>
</dbReference>
<keyword evidence="3" id="KW-1185">Reference proteome</keyword>
<evidence type="ECO:0000259" key="1">
    <source>
        <dbReference type="Pfam" id="PF06722"/>
    </source>
</evidence>
<dbReference type="InterPro" id="IPR010610">
    <property type="entry name" value="EryCIII-like_C"/>
</dbReference>
<sequence>MSSFLFVTWEGGGNAVPFLALGQELVARGHAVTVMGHASQSGAFAAAGVPFCGSPGAAALTGTSPLALLKVITSPGMQQDVLAEVATRPADVVVVDVVLFGVMDALRRVGREYVVLEHTLDGMLRRMLPVAQAALLPVGLCPMDLLDAGRPVMTASIPEFDRGHGNVVHVGPMVRGVPARPETPTVLVSLSTAGFPGLAATFQRVLDAVDGVAARLIATTGPSLDPAALRIPDGVEVHRWLPHEEVLPHVSLVVSHGGHGTAMAALSHSVPLLILPLSPTTDQPWVGRAVERAGVGRRLRRTSAPRRIRAAVEQLLGDGPHRAAAARMGERARALDGRTRGADLLESVAARSP</sequence>
<dbReference type="Gene3D" id="3.40.50.2000">
    <property type="entry name" value="Glycogen Phosphorylase B"/>
    <property type="match status" value="2"/>
</dbReference>
<dbReference type="Pfam" id="PF06722">
    <property type="entry name" value="EryCIII-like_C"/>
    <property type="match status" value="1"/>
</dbReference>
<name>A0ABN3BRC8_9MICC</name>
<accession>A0ABN3BRC8</accession>
<dbReference type="CDD" id="cd03784">
    <property type="entry name" value="GT1_Gtf-like"/>
    <property type="match status" value="1"/>
</dbReference>
<feature type="domain" description="Erythromycin biosynthesis protein CIII-like C-terminal" evidence="1">
    <location>
        <begin position="204"/>
        <end position="332"/>
    </location>
</feature>
<evidence type="ECO:0000313" key="3">
    <source>
        <dbReference type="Proteomes" id="UP001500432"/>
    </source>
</evidence>
<dbReference type="InterPro" id="IPR050426">
    <property type="entry name" value="Glycosyltransferase_28"/>
</dbReference>
<dbReference type="PANTHER" id="PTHR48050:SF13">
    <property type="entry name" value="STEROL 3-BETA-GLUCOSYLTRANSFERASE UGT80A2"/>
    <property type="match status" value="1"/>
</dbReference>
<dbReference type="RefSeq" id="WP_344298932.1">
    <property type="nucleotide sequence ID" value="NZ_BAAAQW010000003.1"/>
</dbReference>
<reference evidence="2 3" key="1">
    <citation type="journal article" date="2019" name="Int. J. Syst. Evol. Microbiol.">
        <title>The Global Catalogue of Microorganisms (GCM) 10K type strain sequencing project: providing services to taxonomists for standard genome sequencing and annotation.</title>
        <authorList>
            <consortium name="The Broad Institute Genomics Platform"/>
            <consortium name="The Broad Institute Genome Sequencing Center for Infectious Disease"/>
            <person name="Wu L."/>
            <person name="Ma J."/>
        </authorList>
    </citation>
    <scope>NUCLEOTIDE SEQUENCE [LARGE SCALE GENOMIC DNA]</scope>
    <source>
        <strain evidence="2 3">JCM 16034</strain>
    </source>
</reference>
<dbReference type="SUPFAM" id="SSF53756">
    <property type="entry name" value="UDP-Glycosyltransferase/glycogen phosphorylase"/>
    <property type="match status" value="1"/>
</dbReference>
<dbReference type="InterPro" id="IPR002213">
    <property type="entry name" value="UDP_glucos_trans"/>
</dbReference>
<organism evidence="2 3">
    <name type="scientific">Sinomonas flava</name>
    <dbReference type="NCBI Taxonomy" id="496857"/>
    <lineage>
        <taxon>Bacteria</taxon>
        <taxon>Bacillati</taxon>
        <taxon>Actinomycetota</taxon>
        <taxon>Actinomycetes</taxon>
        <taxon>Micrococcales</taxon>
        <taxon>Micrococcaceae</taxon>
        <taxon>Sinomonas</taxon>
    </lineage>
</organism>
<evidence type="ECO:0000313" key="2">
    <source>
        <dbReference type="EMBL" id="GAA2199036.1"/>
    </source>
</evidence>
<protein>
    <submittedName>
        <fullName evidence="2">Glycosyltransferase</fullName>
    </submittedName>
</protein>
<proteinExistence type="predicted"/>
<dbReference type="PANTHER" id="PTHR48050">
    <property type="entry name" value="STEROL 3-BETA-GLUCOSYLTRANSFERASE"/>
    <property type="match status" value="1"/>
</dbReference>
<comment type="caution">
    <text evidence="2">The sequence shown here is derived from an EMBL/GenBank/DDBJ whole genome shotgun (WGS) entry which is preliminary data.</text>
</comment>
<gene>
    <name evidence="2" type="ORF">GCM10009849_14000</name>
</gene>
<dbReference type="Proteomes" id="UP001500432">
    <property type="component" value="Unassembled WGS sequence"/>
</dbReference>